<dbReference type="Gene3D" id="3.40.630.30">
    <property type="match status" value="1"/>
</dbReference>
<dbReference type="SUPFAM" id="SSF55729">
    <property type="entry name" value="Acyl-CoA N-acyltransferases (Nat)"/>
    <property type="match status" value="1"/>
</dbReference>
<dbReference type="PANTHER" id="PTHR13355">
    <property type="entry name" value="GLUCOSAMINE 6-PHOSPHATE N-ACETYLTRANSFERASE"/>
    <property type="match status" value="1"/>
</dbReference>
<proteinExistence type="predicted"/>
<evidence type="ECO:0000259" key="1">
    <source>
        <dbReference type="PROSITE" id="PS51186"/>
    </source>
</evidence>
<dbReference type="AlphaFoldDB" id="A0A1B2DDQ2"/>
<keyword evidence="2" id="KW-0808">Transferase</keyword>
<dbReference type="PANTHER" id="PTHR13355:SF9">
    <property type="entry name" value="ACETYLTRANSFERASE BSU40680-RELATED"/>
    <property type="match status" value="1"/>
</dbReference>
<dbReference type="RefSeq" id="WP_099517217.1">
    <property type="nucleotide sequence ID" value="NZ_CP016808.1"/>
</dbReference>
<dbReference type="InterPro" id="IPR039143">
    <property type="entry name" value="GNPNAT1-like"/>
</dbReference>
<sequence>MYSSIIQTQADLNIALQIRQQVFVEEQGTPLQDEFDEFDDFDALKDRVQHILVYYNEKPAGTGRLRTVDGFAKLERICILPPFRQFGLGKVIVQTLEEIAKELGYNRFKLHGQQQAEGFYHKLGYETVSDLFMEDGIPHVLMVKRLAAEGSGKDGIA</sequence>
<name>A0A1B2DDQ2_9BACL</name>
<dbReference type="InterPro" id="IPR000182">
    <property type="entry name" value="GNAT_dom"/>
</dbReference>
<dbReference type="GO" id="GO:0004343">
    <property type="term" value="F:glucosamine 6-phosphate N-acetyltransferase activity"/>
    <property type="evidence" value="ECO:0007669"/>
    <property type="project" value="TreeGrafter"/>
</dbReference>
<accession>A0A1B2DDQ2</accession>
<dbReference type="EMBL" id="CP016808">
    <property type="protein sequence ID" value="ANY65844.1"/>
    <property type="molecule type" value="Genomic_DNA"/>
</dbReference>
<dbReference type="PROSITE" id="PS51186">
    <property type="entry name" value="GNAT"/>
    <property type="match status" value="1"/>
</dbReference>
<gene>
    <name evidence="2" type="ORF">BBD42_04705</name>
</gene>
<protein>
    <submittedName>
        <fullName evidence="2">GNAT family N-acetyltransferase</fullName>
    </submittedName>
</protein>
<dbReference type="Pfam" id="PF13673">
    <property type="entry name" value="Acetyltransf_10"/>
    <property type="match status" value="1"/>
</dbReference>
<dbReference type="CDD" id="cd04301">
    <property type="entry name" value="NAT_SF"/>
    <property type="match status" value="1"/>
</dbReference>
<feature type="domain" description="N-acetyltransferase" evidence="1">
    <location>
        <begin position="1"/>
        <end position="147"/>
    </location>
</feature>
<reference evidence="2" key="1">
    <citation type="submission" date="2016-08" db="EMBL/GenBank/DDBJ databases">
        <title>Complete Genome Seqeunce of Paenibacillus sp. BIHB 4019 from tea rhizoplane.</title>
        <authorList>
            <person name="Thakur R."/>
            <person name="Swarnkar M.K."/>
            <person name="Gulati A."/>
        </authorList>
    </citation>
    <scope>NUCLEOTIDE SEQUENCE [LARGE SCALE GENOMIC DNA]</scope>
    <source>
        <strain evidence="2">BIHB4019</strain>
    </source>
</reference>
<dbReference type="InterPro" id="IPR016181">
    <property type="entry name" value="Acyl_CoA_acyltransferase"/>
</dbReference>
<evidence type="ECO:0000313" key="2">
    <source>
        <dbReference type="EMBL" id="ANY65844.1"/>
    </source>
</evidence>
<organism evidence="2">
    <name type="scientific">Paenibacillus sp. BIHB 4019</name>
    <dbReference type="NCBI Taxonomy" id="1870819"/>
    <lineage>
        <taxon>Bacteria</taxon>
        <taxon>Bacillati</taxon>
        <taxon>Bacillota</taxon>
        <taxon>Bacilli</taxon>
        <taxon>Bacillales</taxon>
        <taxon>Paenibacillaceae</taxon>
        <taxon>Paenibacillus</taxon>
    </lineage>
</organism>